<feature type="domain" description="HTH cro/C1-type" evidence="1">
    <location>
        <begin position="94"/>
        <end position="140"/>
    </location>
</feature>
<evidence type="ECO:0000313" key="3">
    <source>
        <dbReference type="Proteomes" id="UP000824088"/>
    </source>
</evidence>
<dbReference type="AlphaFoldDB" id="A0A9D1HSN9"/>
<dbReference type="Gene3D" id="1.10.260.40">
    <property type="entry name" value="lambda repressor-like DNA-binding domains"/>
    <property type="match status" value="2"/>
</dbReference>
<accession>A0A9D1HSN9</accession>
<dbReference type="SUPFAM" id="SSF47413">
    <property type="entry name" value="lambda repressor-like DNA-binding domains"/>
    <property type="match status" value="2"/>
</dbReference>
<organism evidence="2 3">
    <name type="scientific">Candidatus Limadaptatus stercorigallinarum</name>
    <dbReference type="NCBI Taxonomy" id="2840845"/>
    <lineage>
        <taxon>Bacteria</taxon>
        <taxon>Bacillati</taxon>
        <taxon>Bacillota</taxon>
        <taxon>Clostridia</taxon>
        <taxon>Eubacteriales</taxon>
        <taxon>Candidatus Limadaptatus</taxon>
    </lineage>
</organism>
<sequence>MDFLSNFVDCLNDHLATNEISASAFCKTAGISVSGLLAVLAGKAEPSLATVIKCADAMHCSADYLLGLADSPEYTPTSAPTSFPERLFALLRTRGVTQYRLAADCGLEQSAISKWKRGKLPKPETLILLSEYLRCSADWLLGRSDLT</sequence>
<dbReference type="InterPro" id="IPR010982">
    <property type="entry name" value="Lambda_DNA-bd_dom_sf"/>
</dbReference>
<reference evidence="2" key="2">
    <citation type="journal article" date="2021" name="PeerJ">
        <title>Extensive microbial diversity within the chicken gut microbiome revealed by metagenomics and culture.</title>
        <authorList>
            <person name="Gilroy R."/>
            <person name="Ravi A."/>
            <person name="Getino M."/>
            <person name="Pursley I."/>
            <person name="Horton D.L."/>
            <person name="Alikhan N.F."/>
            <person name="Baker D."/>
            <person name="Gharbi K."/>
            <person name="Hall N."/>
            <person name="Watson M."/>
            <person name="Adriaenssens E.M."/>
            <person name="Foster-Nyarko E."/>
            <person name="Jarju S."/>
            <person name="Secka A."/>
            <person name="Antonio M."/>
            <person name="Oren A."/>
            <person name="Chaudhuri R.R."/>
            <person name="La Ragione R."/>
            <person name="Hildebrand F."/>
            <person name="Pallen M.J."/>
        </authorList>
    </citation>
    <scope>NUCLEOTIDE SEQUENCE</scope>
    <source>
        <strain evidence="2">1063</strain>
    </source>
</reference>
<dbReference type="GO" id="GO:0003677">
    <property type="term" value="F:DNA binding"/>
    <property type="evidence" value="ECO:0007669"/>
    <property type="project" value="InterPro"/>
</dbReference>
<proteinExistence type="predicted"/>
<evidence type="ECO:0000259" key="1">
    <source>
        <dbReference type="PROSITE" id="PS50943"/>
    </source>
</evidence>
<evidence type="ECO:0000313" key="2">
    <source>
        <dbReference type="EMBL" id="HIU21931.1"/>
    </source>
</evidence>
<protein>
    <submittedName>
        <fullName evidence="2">Transcriptional regulator</fullName>
    </submittedName>
</protein>
<dbReference type="CDD" id="cd00093">
    <property type="entry name" value="HTH_XRE"/>
    <property type="match status" value="2"/>
</dbReference>
<name>A0A9D1HSN9_9FIRM</name>
<reference evidence="2" key="1">
    <citation type="submission" date="2020-10" db="EMBL/GenBank/DDBJ databases">
        <authorList>
            <person name="Gilroy R."/>
        </authorList>
    </citation>
    <scope>NUCLEOTIDE SEQUENCE</scope>
    <source>
        <strain evidence="2">1063</strain>
    </source>
</reference>
<dbReference type="SMART" id="SM00530">
    <property type="entry name" value="HTH_XRE"/>
    <property type="match status" value="2"/>
</dbReference>
<gene>
    <name evidence="2" type="ORF">IAD51_06885</name>
</gene>
<dbReference type="PROSITE" id="PS50943">
    <property type="entry name" value="HTH_CROC1"/>
    <property type="match status" value="2"/>
</dbReference>
<dbReference type="Proteomes" id="UP000824088">
    <property type="component" value="Unassembled WGS sequence"/>
</dbReference>
<dbReference type="InterPro" id="IPR001387">
    <property type="entry name" value="Cro/C1-type_HTH"/>
</dbReference>
<comment type="caution">
    <text evidence="2">The sequence shown here is derived from an EMBL/GenBank/DDBJ whole genome shotgun (WGS) entry which is preliminary data.</text>
</comment>
<dbReference type="Pfam" id="PF01381">
    <property type="entry name" value="HTH_3"/>
    <property type="match status" value="2"/>
</dbReference>
<feature type="domain" description="HTH cro/C1-type" evidence="1">
    <location>
        <begin position="29"/>
        <end position="65"/>
    </location>
</feature>
<dbReference type="EMBL" id="DVMN01000126">
    <property type="protein sequence ID" value="HIU21931.1"/>
    <property type="molecule type" value="Genomic_DNA"/>
</dbReference>